<dbReference type="Proteomes" id="UP000568664">
    <property type="component" value="Unassembled WGS sequence"/>
</dbReference>
<gene>
    <name evidence="6" type="ORF">HII17_00395</name>
</gene>
<reference evidence="6 7" key="1">
    <citation type="submission" date="2020-04" db="EMBL/GenBank/DDBJ databases">
        <title>Thalassotalea sp. M1531, isolated from the surface of marine red alga.</title>
        <authorList>
            <person name="Pang L."/>
            <person name="Lu D.-C."/>
        </authorList>
    </citation>
    <scope>NUCLEOTIDE SEQUENCE [LARGE SCALE GENOMIC DNA]</scope>
    <source>
        <strain evidence="6 7">M1531</strain>
    </source>
</reference>
<feature type="transmembrane region" description="Helical" evidence="4">
    <location>
        <begin position="151"/>
        <end position="169"/>
    </location>
</feature>
<feature type="transmembrane region" description="Helical" evidence="4">
    <location>
        <begin position="120"/>
        <end position="139"/>
    </location>
</feature>
<accession>A0A7Y0Q4J0</accession>
<dbReference type="EC" id="2.7.7.65" evidence="2"/>
<dbReference type="InterPro" id="IPR029787">
    <property type="entry name" value="Nucleotide_cyclase"/>
</dbReference>
<evidence type="ECO:0000256" key="3">
    <source>
        <dbReference type="ARBA" id="ARBA00034247"/>
    </source>
</evidence>
<dbReference type="SUPFAM" id="SSF55073">
    <property type="entry name" value="Nucleotide cyclase"/>
    <property type="match status" value="1"/>
</dbReference>
<organism evidence="6 7">
    <name type="scientific">Thalassotalea algicola</name>
    <dbReference type="NCBI Taxonomy" id="2716224"/>
    <lineage>
        <taxon>Bacteria</taxon>
        <taxon>Pseudomonadati</taxon>
        <taxon>Pseudomonadota</taxon>
        <taxon>Gammaproteobacteria</taxon>
        <taxon>Alteromonadales</taxon>
        <taxon>Colwelliaceae</taxon>
        <taxon>Thalassotalea</taxon>
    </lineage>
</organism>
<feature type="transmembrane region" description="Helical" evidence="4">
    <location>
        <begin position="16"/>
        <end position="33"/>
    </location>
</feature>
<feature type="transmembrane region" description="Helical" evidence="4">
    <location>
        <begin position="45"/>
        <end position="63"/>
    </location>
</feature>
<dbReference type="GO" id="GO:0005886">
    <property type="term" value="C:plasma membrane"/>
    <property type="evidence" value="ECO:0007669"/>
    <property type="project" value="TreeGrafter"/>
</dbReference>
<dbReference type="AlphaFoldDB" id="A0A7Y0Q4J0"/>
<proteinExistence type="predicted"/>
<keyword evidence="4" id="KW-0472">Membrane</keyword>
<sequence>MDKTYHKFERKFKREIYRLSFIIGAVLCSIYLYRTYMRGDYLDATANLIAVTFSISGLVFLHFSKNVGRIHFIPAVICTVLFIGSFAGVPSNPDSSNLFWCLIFLPCIVLTLGHIRSVPYLIAIQVISYYWLFIDYPDWMNVNYSQHARQTYIVSSNLLIMMVWLSEYMRFKLASGLYRESLEKSRMHYLSNHDELTSLYNRRGFKEKIAAMQSHNKRQIDQHAIILIDIDDFKLVNDNYGHRFGDLVLKNIARLQLATVRSTDCVVRWGGEEFLILLSNIQADQVKKIAENIRKNIEKTPVANNKHSINVTVSIGVAFSEETENIETLIDLADQRLYAAKSGGKNCILFASPLTH</sequence>
<comment type="catalytic activity">
    <reaction evidence="3">
        <text>2 GTP = 3',3'-c-di-GMP + 2 diphosphate</text>
        <dbReference type="Rhea" id="RHEA:24898"/>
        <dbReference type="ChEBI" id="CHEBI:33019"/>
        <dbReference type="ChEBI" id="CHEBI:37565"/>
        <dbReference type="ChEBI" id="CHEBI:58805"/>
        <dbReference type="EC" id="2.7.7.65"/>
    </reaction>
</comment>
<protein>
    <recommendedName>
        <fullName evidence="2">diguanylate cyclase</fullName>
        <ecNumber evidence="2">2.7.7.65</ecNumber>
    </recommendedName>
</protein>
<name>A0A7Y0Q4J0_9GAMM</name>
<dbReference type="RefSeq" id="WP_169073356.1">
    <property type="nucleotide sequence ID" value="NZ_JABBXH010000001.1"/>
</dbReference>
<dbReference type="NCBIfam" id="TIGR00254">
    <property type="entry name" value="GGDEF"/>
    <property type="match status" value="1"/>
</dbReference>
<dbReference type="Gene3D" id="3.30.70.270">
    <property type="match status" value="1"/>
</dbReference>
<dbReference type="GO" id="GO:0052621">
    <property type="term" value="F:diguanylate cyclase activity"/>
    <property type="evidence" value="ECO:0007669"/>
    <property type="project" value="UniProtKB-EC"/>
</dbReference>
<dbReference type="InterPro" id="IPR000160">
    <property type="entry name" value="GGDEF_dom"/>
</dbReference>
<dbReference type="GO" id="GO:1902201">
    <property type="term" value="P:negative regulation of bacterial-type flagellum-dependent cell motility"/>
    <property type="evidence" value="ECO:0007669"/>
    <property type="project" value="TreeGrafter"/>
</dbReference>
<dbReference type="EMBL" id="JABBXH010000001">
    <property type="protein sequence ID" value="NMP30004.1"/>
    <property type="molecule type" value="Genomic_DNA"/>
</dbReference>
<dbReference type="PROSITE" id="PS50887">
    <property type="entry name" value="GGDEF"/>
    <property type="match status" value="1"/>
</dbReference>
<feature type="domain" description="GGDEF" evidence="5">
    <location>
        <begin position="221"/>
        <end position="353"/>
    </location>
</feature>
<evidence type="ECO:0000259" key="5">
    <source>
        <dbReference type="PROSITE" id="PS50887"/>
    </source>
</evidence>
<evidence type="ECO:0000256" key="4">
    <source>
        <dbReference type="SAM" id="Phobius"/>
    </source>
</evidence>
<keyword evidence="4" id="KW-1133">Transmembrane helix</keyword>
<dbReference type="InterPro" id="IPR043128">
    <property type="entry name" value="Rev_trsase/Diguanyl_cyclase"/>
</dbReference>
<keyword evidence="4" id="KW-0812">Transmembrane</keyword>
<evidence type="ECO:0000256" key="2">
    <source>
        <dbReference type="ARBA" id="ARBA00012528"/>
    </source>
</evidence>
<comment type="cofactor">
    <cofactor evidence="1">
        <name>Mg(2+)</name>
        <dbReference type="ChEBI" id="CHEBI:18420"/>
    </cofactor>
</comment>
<evidence type="ECO:0000313" key="7">
    <source>
        <dbReference type="Proteomes" id="UP000568664"/>
    </source>
</evidence>
<feature type="transmembrane region" description="Helical" evidence="4">
    <location>
        <begin position="70"/>
        <end position="89"/>
    </location>
</feature>
<dbReference type="PANTHER" id="PTHR45138:SF9">
    <property type="entry name" value="DIGUANYLATE CYCLASE DGCM-RELATED"/>
    <property type="match status" value="1"/>
</dbReference>
<dbReference type="GO" id="GO:0043709">
    <property type="term" value="P:cell adhesion involved in single-species biofilm formation"/>
    <property type="evidence" value="ECO:0007669"/>
    <property type="project" value="TreeGrafter"/>
</dbReference>
<dbReference type="SMART" id="SM00267">
    <property type="entry name" value="GGDEF"/>
    <property type="match status" value="1"/>
</dbReference>
<comment type="caution">
    <text evidence="6">The sequence shown here is derived from an EMBL/GenBank/DDBJ whole genome shotgun (WGS) entry which is preliminary data.</text>
</comment>
<dbReference type="Pfam" id="PF00990">
    <property type="entry name" value="GGDEF"/>
    <property type="match status" value="1"/>
</dbReference>
<dbReference type="InterPro" id="IPR050469">
    <property type="entry name" value="Diguanylate_Cyclase"/>
</dbReference>
<dbReference type="FunFam" id="3.30.70.270:FF:000001">
    <property type="entry name" value="Diguanylate cyclase domain protein"/>
    <property type="match status" value="1"/>
</dbReference>
<dbReference type="CDD" id="cd01949">
    <property type="entry name" value="GGDEF"/>
    <property type="match status" value="1"/>
</dbReference>
<evidence type="ECO:0000313" key="6">
    <source>
        <dbReference type="EMBL" id="NMP30004.1"/>
    </source>
</evidence>
<dbReference type="PANTHER" id="PTHR45138">
    <property type="entry name" value="REGULATORY COMPONENTS OF SENSORY TRANSDUCTION SYSTEM"/>
    <property type="match status" value="1"/>
</dbReference>
<keyword evidence="7" id="KW-1185">Reference proteome</keyword>
<evidence type="ECO:0000256" key="1">
    <source>
        <dbReference type="ARBA" id="ARBA00001946"/>
    </source>
</evidence>